<evidence type="ECO:0000256" key="4">
    <source>
        <dbReference type="ARBA" id="ARBA00022692"/>
    </source>
</evidence>
<feature type="transmembrane region" description="Helical" evidence="9">
    <location>
        <begin position="475"/>
        <end position="495"/>
    </location>
</feature>
<dbReference type="PIRSF" id="PIRSF001294">
    <property type="entry name" value="K_ATPaseA"/>
    <property type="match status" value="1"/>
</dbReference>
<feature type="transmembrane region" description="Helical" evidence="9">
    <location>
        <begin position="59"/>
        <end position="80"/>
    </location>
</feature>
<feature type="transmembrane region" description="Helical" evidence="9">
    <location>
        <begin position="137"/>
        <end position="155"/>
    </location>
</feature>
<gene>
    <name evidence="9 10" type="primary">kdpA</name>
    <name evidence="10" type="ORF">GCM10023175_32140</name>
</gene>
<keyword evidence="8 9" id="KW-0472">Membrane</keyword>
<accession>A0ABP8RTX1</accession>
<sequence>MNDTLAGLLQVALLLVLLAACYAPLGDYMARVFTSEKDWRIEAALYRFVRVDARSGQRWPTYALGVLGFSFVSIVLLYLLQRLQPVLPMSFGRGAVEPSMAFNTAISFVTNTNWQSYVPEQVVGNTVQMAGLTVQNVLSAAVGLAIAAALIRGFVRAGTDRIGNFWVDLTRATLRIMLPLSLVAAVGLLAMGVTMSLRSGVDIGGSTVPLAPTASQEAVKMLGTNGGGIFNANSAHPFENPNALSNLFENFLMLVIPVSMTRTFGTMVGNRRQGTVLLSVMGALWGALLAVAWFAETHPNGAAGIAAGSLEGKETRFGIPGSILFGVSTTGTSTGAVNSLHDSYSGGAGGVTLLNILLGEVAPGGVGVGLVGILVIAIIAMFLAGLMVGRTPEYLGKKLGQREVTFAAVYILVMPAIVLLGAGLAIALPGTLDALNNDGAHGFSEVLYAFASAANNNGSAFAGITVTSDFFQSTLGLAMVFGRFVLILAVLALAGSLARQKRVEATAGTLATDKPLFGVLVGGTLILVAALTFFPALALGPLAEALS</sequence>
<evidence type="ECO:0000256" key="6">
    <source>
        <dbReference type="ARBA" id="ARBA00022989"/>
    </source>
</evidence>
<organism evidence="10 11">
    <name type="scientific">Pseudonocardia xishanensis</name>
    <dbReference type="NCBI Taxonomy" id="630995"/>
    <lineage>
        <taxon>Bacteria</taxon>
        <taxon>Bacillati</taxon>
        <taxon>Actinomycetota</taxon>
        <taxon>Actinomycetes</taxon>
        <taxon>Pseudonocardiales</taxon>
        <taxon>Pseudonocardiaceae</taxon>
        <taxon>Pseudonocardia</taxon>
    </lineage>
</organism>
<evidence type="ECO:0000256" key="3">
    <source>
        <dbReference type="ARBA" id="ARBA00022538"/>
    </source>
</evidence>
<dbReference type="NCBIfam" id="TIGR00680">
    <property type="entry name" value="kdpA"/>
    <property type="match status" value="1"/>
</dbReference>
<keyword evidence="4 9" id="KW-0812">Transmembrane</keyword>
<feature type="transmembrane region" description="Helical" evidence="9">
    <location>
        <begin position="516"/>
        <end position="538"/>
    </location>
</feature>
<evidence type="ECO:0000256" key="7">
    <source>
        <dbReference type="ARBA" id="ARBA00023065"/>
    </source>
</evidence>
<feature type="transmembrane region" description="Helical" evidence="9">
    <location>
        <begin position="407"/>
        <end position="428"/>
    </location>
</feature>
<comment type="function">
    <text evidence="9">Part of the high-affinity ATP-driven potassium transport (or Kdp) system, which catalyzes the hydrolysis of ATP coupled with the electrogenic transport of potassium into the cytoplasm. This subunit binds the extracellular potassium ions and delivers the ions to the membrane domain of KdpB through an intramembrane tunnel.</text>
</comment>
<dbReference type="PANTHER" id="PTHR30607:SF2">
    <property type="entry name" value="POTASSIUM-TRANSPORTING ATPASE POTASSIUM-BINDING SUBUNIT"/>
    <property type="match status" value="1"/>
</dbReference>
<feature type="transmembrane region" description="Helical" evidence="9">
    <location>
        <begin position="247"/>
        <end position="264"/>
    </location>
</feature>
<dbReference type="Proteomes" id="UP001501598">
    <property type="component" value="Unassembled WGS sequence"/>
</dbReference>
<name>A0ABP8RTX1_9PSEU</name>
<feature type="transmembrane region" description="Helical" evidence="9">
    <location>
        <begin position="276"/>
        <end position="295"/>
    </location>
</feature>
<proteinExistence type="inferred from homology"/>
<comment type="caution">
    <text evidence="9">Lacks conserved residue(s) required for the propagation of feature annotation.</text>
</comment>
<comment type="similarity">
    <text evidence="9">Belongs to the KdpA family.</text>
</comment>
<evidence type="ECO:0000313" key="11">
    <source>
        <dbReference type="Proteomes" id="UP001501598"/>
    </source>
</evidence>
<keyword evidence="3 9" id="KW-0633">Potassium transport</keyword>
<dbReference type="EMBL" id="BAABGT010000038">
    <property type="protein sequence ID" value="GAA4547593.1"/>
    <property type="molecule type" value="Genomic_DNA"/>
</dbReference>
<dbReference type="RefSeq" id="WP_345418378.1">
    <property type="nucleotide sequence ID" value="NZ_BAABGT010000038.1"/>
</dbReference>
<keyword evidence="6 9" id="KW-1133">Transmembrane helix</keyword>
<reference evidence="11" key="1">
    <citation type="journal article" date="2019" name="Int. J. Syst. Evol. Microbiol.">
        <title>The Global Catalogue of Microorganisms (GCM) 10K type strain sequencing project: providing services to taxonomists for standard genome sequencing and annotation.</title>
        <authorList>
            <consortium name="The Broad Institute Genomics Platform"/>
            <consortium name="The Broad Institute Genome Sequencing Center for Infectious Disease"/>
            <person name="Wu L."/>
            <person name="Ma J."/>
        </authorList>
    </citation>
    <scope>NUCLEOTIDE SEQUENCE [LARGE SCALE GENOMIC DNA]</scope>
    <source>
        <strain evidence="11">JCM 17906</strain>
    </source>
</reference>
<keyword evidence="5 9" id="KW-0630">Potassium</keyword>
<feature type="transmembrane region" description="Helical" evidence="9">
    <location>
        <begin position="361"/>
        <end position="386"/>
    </location>
</feature>
<comment type="subcellular location">
    <subcellularLocation>
        <location evidence="9">Cell membrane</location>
        <topology evidence="9">Multi-pass membrane protein</topology>
    </subcellularLocation>
</comment>
<evidence type="ECO:0000256" key="5">
    <source>
        <dbReference type="ARBA" id="ARBA00022958"/>
    </source>
</evidence>
<evidence type="ECO:0000256" key="2">
    <source>
        <dbReference type="ARBA" id="ARBA00022475"/>
    </source>
</evidence>
<comment type="subunit">
    <text evidence="9">The system is composed of three essential subunits: KdpA, KdpB and KdpC.</text>
</comment>
<comment type="caution">
    <text evidence="10">The sequence shown here is derived from an EMBL/GenBank/DDBJ whole genome shotgun (WGS) entry which is preliminary data.</text>
</comment>
<evidence type="ECO:0000256" key="1">
    <source>
        <dbReference type="ARBA" id="ARBA00022448"/>
    </source>
</evidence>
<dbReference type="Pfam" id="PF03814">
    <property type="entry name" value="KdpA"/>
    <property type="match status" value="1"/>
</dbReference>
<dbReference type="HAMAP" id="MF_00275">
    <property type="entry name" value="KdpA"/>
    <property type="match status" value="1"/>
</dbReference>
<dbReference type="PANTHER" id="PTHR30607">
    <property type="entry name" value="POTASSIUM-TRANSPORTING ATPASE A CHAIN"/>
    <property type="match status" value="1"/>
</dbReference>
<dbReference type="InterPro" id="IPR004623">
    <property type="entry name" value="KdpA"/>
</dbReference>
<evidence type="ECO:0000256" key="8">
    <source>
        <dbReference type="ARBA" id="ARBA00023136"/>
    </source>
</evidence>
<evidence type="ECO:0000256" key="9">
    <source>
        <dbReference type="HAMAP-Rule" id="MF_00275"/>
    </source>
</evidence>
<evidence type="ECO:0000313" key="10">
    <source>
        <dbReference type="EMBL" id="GAA4547593.1"/>
    </source>
</evidence>
<protein>
    <recommendedName>
        <fullName evidence="9">Potassium-transporting ATPase potassium-binding subunit</fullName>
    </recommendedName>
    <alternativeName>
        <fullName evidence="9">ATP phosphohydrolase [potassium-transporting] A chain</fullName>
    </alternativeName>
    <alternativeName>
        <fullName evidence="9">Potassium-binding and translocating subunit A</fullName>
    </alternativeName>
    <alternativeName>
        <fullName evidence="9">Potassium-translocating ATPase A chain</fullName>
    </alternativeName>
</protein>
<keyword evidence="7 9" id="KW-0406">Ion transport</keyword>
<keyword evidence="11" id="KW-1185">Reference proteome</keyword>
<keyword evidence="1 9" id="KW-0813">Transport</keyword>
<keyword evidence="2 9" id="KW-1003">Cell membrane</keyword>
<feature type="transmembrane region" description="Helical" evidence="9">
    <location>
        <begin position="176"/>
        <end position="197"/>
    </location>
</feature>